<gene>
    <name evidence="1" type="ordered locus">M1425_0457</name>
</gene>
<dbReference type="EMBL" id="CP001400">
    <property type="protein sequence ID" value="ACP37317.1"/>
    <property type="molecule type" value="Genomic_DNA"/>
</dbReference>
<reference evidence="1 2" key="1">
    <citation type="journal article" date="2009" name="Proc. Natl. Acad. Sci. U.S.A.">
        <title>Biogeography of the Sulfolobus islandicus pan-genome.</title>
        <authorList>
            <person name="Reno M.L."/>
            <person name="Held N.L."/>
            <person name="Fields C.J."/>
            <person name="Burke P.V."/>
            <person name="Whitaker R.J."/>
        </authorList>
    </citation>
    <scope>NUCLEOTIDE SEQUENCE [LARGE SCALE GENOMIC DNA]</scope>
    <source>
        <strain evidence="2">M.14.25 / Kamchatka #1</strain>
    </source>
</reference>
<evidence type="ECO:0000313" key="1">
    <source>
        <dbReference type="EMBL" id="ACP37317.1"/>
    </source>
</evidence>
<evidence type="ECO:0000313" key="2">
    <source>
        <dbReference type="Proteomes" id="UP000001350"/>
    </source>
</evidence>
<protein>
    <submittedName>
        <fullName evidence="1">Transposase ISC1190</fullName>
    </submittedName>
</protein>
<dbReference type="Proteomes" id="UP000001350">
    <property type="component" value="Chromosome"/>
</dbReference>
<dbReference type="HOGENOM" id="CLU_166569_0_0_2"/>
<name>C3MUT3_SACI4</name>
<proteinExistence type="predicted"/>
<accession>C3MUT3</accession>
<dbReference type="AlphaFoldDB" id="C3MUT3"/>
<organism evidence="1 2">
    <name type="scientific">Saccharolobus islandicus (strain M.14.25 / Kamchatka #1)</name>
    <name type="common">Sulfolobus islandicus</name>
    <dbReference type="NCBI Taxonomy" id="427317"/>
    <lineage>
        <taxon>Archaea</taxon>
        <taxon>Thermoproteota</taxon>
        <taxon>Thermoprotei</taxon>
        <taxon>Sulfolobales</taxon>
        <taxon>Sulfolobaceae</taxon>
        <taxon>Saccharolobus</taxon>
    </lineage>
</organism>
<sequence length="83" mass="9463">MEAPVAEINISKDKLVVYFQGGFYELPNNRQGFEEIMQILSKGCKVGIESTRVYHVNLDKCLMGEYDVMIINPLRISSTSRFS</sequence>
<dbReference type="KEGG" id="sia:M1425_0457"/>